<feature type="non-terminal residue" evidence="1">
    <location>
        <position position="1"/>
    </location>
</feature>
<protein>
    <submittedName>
        <fullName evidence="1">Uncharacterized protein</fullName>
    </submittedName>
</protein>
<accession>A0A1E3NZB6</accession>
<name>A0A1E3NZB6_WICAA</name>
<dbReference type="Pfam" id="PF17276">
    <property type="entry name" value="DUF5341"/>
    <property type="match status" value="1"/>
</dbReference>
<organism evidence="1 2">
    <name type="scientific">Wickerhamomyces anomalus (strain ATCC 58044 / CBS 1984 / NCYC 433 / NRRL Y-366-8)</name>
    <name type="common">Yeast</name>
    <name type="synonym">Hansenula anomala</name>
    <dbReference type="NCBI Taxonomy" id="683960"/>
    <lineage>
        <taxon>Eukaryota</taxon>
        <taxon>Fungi</taxon>
        <taxon>Dikarya</taxon>
        <taxon>Ascomycota</taxon>
        <taxon>Saccharomycotina</taxon>
        <taxon>Saccharomycetes</taxon>
        <taxon>Phaffomycetales</taxon>
        <taxon>Wickerhamomycetaceae</taxon>
        <taxon>Wickerhamomyces</taxon>
    </lineage>
</organism>
<dbReference type="RefSeq" id="XP_019037229.1">
    <property type="nucleotide sequence ID" value="XM_019180567.1"/>
</dbReference>
<dbReference type="Proteomes" id="UP000094112">
    <property type="component" value="Unassembled WGS sequence"/>
</dbReference>
<dbReference type="InterPro" id="IPR035237">
    <property type="entry name" value="DUF5341"/>
</dbReference>
<evidence type="ECO:0000313" key="2">
    <source>
        <dbReference type="Proteomes" id="UP000094112"/>
    </source>
</evidence>
<keyword evidence="2" id="KW-1185">Reference proteome</keyword>
<dbReference type="AlphaFoldDB" id="A0A1E3NZB6"/>
<gene>
    <name evidence="1" type="ORF">WICANDRAFT_13279</name>
</gene>
<dbReference type="GeneID" id="30197813"/>
<dbReference type="OrthoDB" id="4038251at2759"/>
<dbReference type="EMBL" id="KV454212">
    <property type="protein sequence ID" value="ODQ58022.1"/>
    <property type="molecule type" value="Genomic_DNA"/>
</dbReference>
<reference evidence="1 2" key="1">
    <citation type="journal article" date="2016" name="Proc. Natl. Acad. Sci. U.S.A.">
        <title>Comparative genomics of biotechnologically important yeasts.</title>
        <authorList>
            <person name="Riley R."/>
            <person name="Haridas S."/>
            <person name="Wolfe K.H."/>
            <person name="Lopes M.R."/>
            <person name="Hittinger C.T."/>
            <person name="Goeker M."/>
            <person name="Salamov A.A."/>
            <person name="Wisecaver J.H."/>
            <person name="Long T.M."/>
            <person name="Calvey C.H."/>
            <person name="Aerts A.L."/>
            <person name="Barry K.W."/>
            <person name="Choi C."/>
            <person name="Clum A."/>
            <person name="Coughlan A.Y."/>
            <person name="Deshpande S."/>
            <person name="Douglass A.P."/>
            <person name="Hanson S.J."/>
            <person name="Klenk H.-P."/>
            <person name="LaButti K.M."/>
            <person name="Lapidus A."/>
            <person name="Lindquist E.A."/>
            <person name="Lipzen A.M."/>
            <person name="Meier-Kolthoff J.P."/>
            <person name="Ohm R.A."/>
            <person name="Otillar R.P."/>
            <person name="Pangilinan J.L."/>
            <person name="Peng Y."/>
            <person name="Rokas A."/>
            <person name="Rosa C.A."/>
            <person name="Scheuner C."/>
            <person name="Sibirny A.A."/>
            <person name="Slot J.C."/>
            <person name="Stielow J.B."/>
            <person name="Sun H."/>
            <person name="Kurtzman C.P."/>
            <person name="Blackwell M."/>
            <person name="Grigoriev I.V."/>
            <person name="Jeffries T.W."/>
        </authorList>
    </citation>
    <scope>NUCLEOTIDE SEQUENCE [LARGE SCALE GENOMIC DNA]</scope>
    <source>
        <strain evidence="2">ATCC 58044 / CBS 1984 / NCYC 433 / NRRL Y-366-8</strain>
    </source>
</reference>
<evidence type="ECO:0000313" key="1">
    <source>
        <dbReference type="EMBL" id="ODQ58022.1"/>
    </source>
</evidence>
<feature type="non-terminal residue" evidence="1">
    <location>
        <position position="135"/>
    </location>
</feature>
<proteinExistence type="predicted"/>
<sequence length="135" mass="15190">LAVDIVSADIGSQPALSSSTNQSSTHLNKRWNYFDVQWTSYTYDNVNRDLAKKVASDRNFEELDYDSEVYNFFDNNPGWKYCITPTVNPHPGQDEGYDQIGDDNAFHGELYFNTYGGIDGFCNDNKDGAQCSTDG</sequence>